<keyword evidence="1" id="KW-0812">Transmembrane</keyword>
<sequence length="159" mass="16997">MFRQISELTAAEFNLLILPVLWRFARLLESPLWWRVVLLACTTGTLGSTLLLFDAIDFASAATLSIVALTVQALWLILANRLLGRIDGYPRGLGTFAIAAGAALLGGLTIIAIGLLLQPGTESPFWTLGVALGLLGWVSLPIWFLLAGVSLRTGLVPEA</sequence>
<feature type="transmembrane region" description="Helical" evidence="1">
    <location>
        <begin position="123"/>
        <end position="146"/>
    </location>
</feature>
<feature type="transmembrane region" description="Helical" evidence="1">
    <location>
        <begin position="95"/>
        <end position="117"/>
    </location>
</feature>
<evidence type="ECO:0000313" key="2">
    <source>
        <dbReference type="EMBL" id="SDJ97297.1"/>
    </source>
</evidence>
<protein>
    <submittedName>
        <fullName evidence="2">Uncharacterized protein</fullName>
    </submittedName>
</protein>
<dbReference type="SUPFAM" id="SSF103481">
    <property type="entry name" value="Multidrug resistance efflux transporter EmrE"/>
    <property type="match status" value="1"/>
</dbReference>
<proteinExistence type="predicted"/>
<feature type="transmembrane region" description="Helical" evidence="1">
    <location>
        <begin position="59"/>
        <end position="83"/>
    </location>
</feature>
<reference evidence="2 3" key="1">
    <citation type="submission" date="2016-10" db="EMBL/GenBank/DDBJ databases">
        <authorList>
            <person name="de Groot N.N."/>
        </authorList>
    </citation>
    <scope>NUCLEOTIDE SEQUENCE [LARGE SCALE GENOMIC DNA]</scope>
    <source>
        <strain evidence="2 3">CGMCC 1.5382</strain>
    </source>
</reference>
<name>A0A1G8Y3L2_9MICO</name>
<evidence type="ECO:0000256" key="1">
    <source>
        <dbReference type="SAM" id="Phobius"/>
    </source>
</evidence>
<evidence type="ECO:0000313" key="3">
    <source>
        <dbReference type="Proteomes" id="UP000198701"/>
    </source>
</evidence>
<keyword evidence="1" id="KW-0472">Membrane</keyword>
<dbReference type="RefSeq" id="WP_092321353.1">
    <property type="nucleotide sequence ID" value="NZ_FNFU01000002.1"/>
</dbReference>
<keyword evidence="1" id="KW-1133">Transmembrane helix</keyword>
<organism evidence="2 3">
    <name type="scientific">Cryobacterium psychrotolerans</name>
    <dbReference type="NCBI Taxonomy" id="386301"/>
    <lineage>
        <taxon>Bacteria</taxon>
        <taxon>Bacillati</taxon>
        <taxon>Actinomycetota</taxon>
        <taxon>Actinomycetes</taxon>
        <taxon>Micrococcales</taxon>
        <taxon>Microbacteriaceae</taxon>
        <taxon>Cryobacterium</taxon>
    </lineage>
</organism>
<feature type="transmembrane region" description="Helical" evidence="1">
    <location>
        <begin position="32"/>
        <end position="53"/>
    </location>
</feature>
<dbReference type="InterPro" id="IPR037185">
    <property type="entry name" value="EmrE-like"/>
</dbReference>
<dbReference type="EMBL" id="FNFU01000002">
    <property type="protein sequence ID" value="SDJ97297.1"/>
    <property type="molecule type" value="Genomic_DNA"/>
</dbReference>
<accession>A0A1G8Y3L2</accession>
<dbReference type="OrthoDB" id="5123208at2"/>
<dbReference type="Proteomes" id="UP000198701">
    <property type="component" value="Unassembled WGS sequence"/>
</dbReference>
<dbReference type="AlphaFoldDB" id="A0A1G8Y3L2"/>
<gene>
    <name evidence="2" type="ORF">SAMN05216282_1023</name>
</gene>
<dbReference type="STRING" id="386301.SAMN05216282_1023"/>
<keyword evidence="3" id="KW-1185">Reference proteome</keyword>